<evidence type="ECO:0000256" key="1">
    <source>
        <dbReference type="SAM" id="Phobius"/>
    </source>
</evidence>
<keyword evidence="3" id="KW-1185">Reference proteome</keyword>
<keyword evidence="1" id="KW-1133">Transmembrane helix</keyword>
<sequence length="46" mass="5847">MHTFKTIYINHYFLPFFMFILNCMFFCFFVKERRNFLHTFNPKAWG</sequence>
<dbReference type="AlphaFoldDB" id="E7S7T9"/>
<evidence type="ECO:0000313" key="2">
    <source>
        <dbReference type="EMBL" id="EFW00377.1"/>
    </source>
</evidence>
<dbReference type="EMBL" id="AEQR01000002">
    <property type="protein sequence ID" value="EFW00377.1"/>
    <property type="molecule type" value="Genomic_DNA"/>
</dbReference>
<reference evidence="2 3" key="1">
    <citation type="submission" date="2010-12" db="EMBL/GenBank/DDBJ databases">
        <authorList>
            <person name="Muzny D."/>
            <person name="Qin X."/>
            <person name="Deng J."/>
            <person name="Jiang H."/>
            <person name="Liu Y."/>
            <person name="Qu J."/>
            <person name="Song X.-Z."/>
            <person name="Zhang L."/>
            <person name="Thornton R."/>
            <person name="Coyle M."/>
            <person name="Francisco L."/>
            <person name="Jackson L."/>
            <person name="Javaid M."/>
            <person name="Korchina V."/>
            <person name="Kovar C."/>
            <person name="Mata R."/>
            <person name="Mathew T."/>
            <person name="Ngo R."/>
            <person name="Nguyen L."/>
            <person name="Nguyen N."/>
            <person name="Okwuonu G."/>
            <person name="Ongeri F."/>
            <person name="Pham C."/>
            <person name="Simmons D."/>
            <person name="Wilczek-Boney K."/>
            <person name="Hale W."/>
            <person name="Jakkamsetti A."/>
            <person name="Pham P."/>
            <person name="Ruth R."/>
            <person name="San Lucas F."/>
            <person name="Warren J."/>
            <person name="Zhang J."/>
            <person name="Zhao Z."/>
            <person name="Zhou C."/>
            <person name="Zhu D."/>
            <person name="Lee S."/>
            <person name="Bess C."/>
            <person name="Blankenburg K."/>
            <person name="Forbes L."/>
            <person name="Fu Q."/>
            <person name="Gubbala S."/>
            <person name="Hirani K."/>
            <person name="Jayaseelan J.C."/>
            <person name="Lara F."/>
            <person name="Munidasa M."/>
            <person name="Palculict T."/>
            <person name="Patil S."/>
            <person name="Pu L.-L."/>
            <person name="Saada N."/>
            <person name="Tang L."/>
            <person name="Weissenberger G."/>
            <person name="Zhu Y."/>
            <person name="Hemphill L."/>
            <person name="Shang Y."/>
            <person name="Youmans B."/>
            <person name="Ayvaz T."/>
            <person name="Ross M."/>
            <person name="Santibanez J."/>
            <person name="Aqrawi P."/>
            <person name="Gross S."/>
            <person name="Joshi V."/>
            <person name="Fowler G."/>
            <person name="Nazareth L."/>
            <person name="Reid J."/>
            <person name="Worley K."/>
            <person name="Petrosino J."/>
            <person name="Highlander S."/>
            <person name="Gibbs R."/>
        </authorList>
    </citation>
    <scope>NUCLEOTIDE SEQUENCE [LARGE SCALE GENOMIC DNA]</scope>
    <source>
        <strain evidence="2 3">ATCC 700641</strain>
    </source>
</reference>
<name>E7S7T9_9STRE</name>
<accession>E7S7T9</accession>
<dbReference type="HOGENOM" id="CLU_3189338_0_0_9"/>
<dbReference type="Proteomes" id="UP000002814">
    <property type="component" value="Unassembled WGS sequence"/>
</dbReference>
<protein>
    <submittedName>
        <fullName evidence="2">Uncharacterized protein</fullName>
    </submittedName>
</protein>
<feature type="transmembrane region" description="Helical" evidence="1">
    <location>
        <begin position="12"/>
        <end position="30"/>
    </location>
</feature>
<evidence type="ECO:0000313" key="3">
    <source>
        <dbReference type="Proteomes" id="UP000002814"/>
    </source>
</evidence>
<gene>
    <name evidence="2" type="ORF">HMPREF9421_0206</name>
</gene>
<proteinExistence type="predicted"/>
<comment type="caution">
    <text evidence="2">The sequence shown here is derived from an EMBL/GenBank/DDBJ whole genome shotgun (WGS) entry which is preliminary data.</text>
</comment>
<organism evidence="2 3">
    <name type="scientific">Streptococcus australis ATCC 700641</name>
    <dbReference type="NCBI Taxonomy" id="888833"/>
    <lineage>
        <taxon>Bacteria</taxon>
        <taxon>Bacillati</taxon>
        <taxon>Bacillota</taxon>
        <taxon>Bacilli</taxon>
        <taxon>Lactobacillales</taxon>
        <taxon>Streptococcaceae</taxon>
        <taxon>Streptococcus</taxon>
    </lineage>
</organism>
<keyword evidence="1" id="KW-0472">Membrane</keyword>
<keyword evidence="1" id="KW-0812">Transmembrane</keyword>